<dbReference type="SUPFAM" id="SSF63829">
    <property type="entry name" value="Calcium-dependent phosphotriesterase"/>
    <property type="match status" value="1"/>
</dbReference>
<keyword evidence="1" id="KW-0732">Signal</keyword>
<keyword evidence="3" id="KW-1185">Reference proteome</keyword>
<evidence type="ECO:0000313" key="3">
    <source>
        <dbReference type="Proteomes" id="UP000181790"/>
    </source>
</evidence>
<evidence type="ECO:0008006" key="4">
    <source>
        <dbReference type="Google" id="ProtNLM"/>
    </source>
</evidence>
<gene>
    <name evidence="2" type="ORF">BLX24_09280</name>
</gene>
<sequence length="206" mass="22251">MKTIQLSAAALIAAFTLATATTASAFDGAIMGKVTVVKSESKKFQLHIPKTMTQGSGAVQVSLIDVDGTTLFTGTVIDRTQKGVPFDVASLPDGKYYLTTSTNTWWSSQELNIRDNALSIDDTKLTQIARPTISTYAKNKLQVTIPTVNVESTNVAIYNQNDELVFVEEVAGNISRLDLNGLPEGAYTLTVGSDVKRFAEQIKVQK</sequence>
<evidence type="ECO:0000313" key="2">
    <source>
        <dbReference type="EMBL" id="OIN59180.1"/>
    </source>
</evidence>
<reference evidence="2 3" key="1">
    <citation type="submission" date="2016-10" db="EMBL/GenBank/DDBJ databases">
        <title>Arsenicibacter rosenii gen. nov., sp. nov., an efficient arsenic-methylating bacterium isolated from an arsenic-contaminated paddy soil.</title>
        <authorList>
            <person name="Huang K."/>
        </authorList>
    </citation>
    <scope>NUCLEOTIDE SEQUENCE [LARGE SCALE GENOMIC DNA]</scope>
    <source>
        <strain evidence="2 3">SM-1</strain>
    </source>
</reference>
<evidence type="ECO:0000256" key="1">
    <source>
        <dbReference type="SAM" id="SignalP"/>
    </source>
</evidence>
<dbReference type="Proteomes" id="UP000181790">
    <property type="component" value="Unassembled WGS sequence"/>
</dbReference>
<dbReference type="EMBL" id="MORL01000004">
    <property type="protein sequence ID" value="OIN59180.1"/>
    <property type="molecule type" value="Genomic_DNA"/>
</dbReference>
<organism evidence="2 3">
    <name type="scientific">Arsenicibacter rosenii</name>
    <dbReference type="NCBI Taxonomy" id="1750698"/>
    <lineage>
        <taxon>Bacteria</taxon>
        <taxon>Pseudomonadati</taxon>
        <taxon>Bacteroidota</taxon>
        <taxon>Cytophagia</taxon>
        <taxon>Cytophagales</taxon>
        <taxon>Spirosomataceae</taxon>
        <taxon>Arsenicibacter</taxon>
    </lineage>
</organism>
<feature type="signal peptide" evidence="1">
    <location>
        <begin position="1"/>
        <end position="25"/>
    </location>
</feature>
<protein>
    <recommendedName>
        <fullName evidence="4">Secretion system C-terminal sorting domain-containing protein</fullName>
    </recommendedName>
</protein>
<dbReference type="AlphaFoldDB" id="A0A1S2VL92"/>
<accession>A0A1S2VL92</accession>
<proteinExistence type="predicted"/>
<name>A0A1S2VL92_9BACT</name>
<feature type="chain" id="PRO_5010327877" description="Secretion system C-terminal sorting domain-containing protein" evidence="1">
    <location>
        <begin position="26"/>
        <end position="206"/>
    </location>
</feature>
<dbReference type="RefSeq" id="WP_071502863.1">
    <property type="nucleotide sequence ID" value="NZ_MORL01000004.1"/>
</dbReference>
<comment type="caution">
    <text evidence="2">The sequence shown here is derived from an EMBL/GenBank/DDBJ whole genome shotgun (WGS) entry which is preliminary data.</text>
</comment>